<name>A0ABR3FBD5_9AGAR</name>
<dbReference type="Proteomes" id="UP001465976">
    <property type="component" value="Unassembled WGS sequence"/>
</dbReference>
<reference evidence="3 4" key="1">
    <citation type="submission" date="2024-02" db="EMBL/GenBank/DDBJ databases">
        <title>A draft genome for the cacao thread blight pathogen Marasmius crinis-equi.</title>
        <authorList>
            <person name="Cohen S.P."/>
            <person name="Baruah I.K."/>
            <person name="Amoako-Attah I."/>
            <person name="Bukari Y."/>
            <person name="Meinhardt L.W."/>
            <person name="Bailey B.A."/>
        </authorList>
    </citation>
    <scope>NUCLEOTIDE SEQUENCE [LARGE SCALE GENOMIC DNA]</scope>
    <source>
        <strain evidence="3 4">GH-76</strain>
    </source>
</reference>
<evidence type="ECO:0008006" key="5">
    <source>
        <dbReference type="Google" id="ProtNLM"/>
    </source>
</evidence>
<gene>
    <name evidence="3" type="ORF">V5O48_009347</name>
</gene>
<feature type="compositionally biased region" description="Basic and acidic residues" evidence="1">
    <location>
        <begin position="119"/>
        <end position="128"/>
    </location>
</feature>
<keyword evidence="2" id="KW-0732">Signal</keyword>
<keyword evidence="4" id="KW-1185">Reference proteome</keyword>
<evidence type="ECO:0000313" key="4">
    <source>
        <dbReference type="Proteomes" id="UP001465976"/>
    </source>
</evidence>
<protein>
    <recommendedName>
        <fullName evidence="5">Secreted protein</fullName>
    </recommendedName>
</protein>
<feature type="region of interest" description="Disordered" evidence="1">
    <location>
        <begin position="75"/>
        <end position="193"/>
    </location>
</feature>
<organism evidence="3 4">
    <name type="scientific">Marasmius crinis-equi</name>
    <dbReference type="NCBI Taxonomy" id="585013"/>
    <lineage>
        <taxon>Eukaryota</taxon>
        <taxon>Fungi</taxon>
        <taxon>Dikarya</taxon>
        <taxon>Basidiomycota</taxon>
        <taxon>Agaricomycotina</taxon>
        <taxon>Agaricomycetes</taxon>
        <taxon>Agaricomycetidae</taxon>
        <taxon>Agaricales</taxon>
        <taxon>Marasmiineae</taxon>
        <taxon>Marasmiaceae</taxon>
        <taxon>Marasmius</taxon>
    </lineage>
</organism>
<sequence length="193" mass="20992">MKSQMLLASFLALFQVAVVSSLPMIALNNVERRERTDPANPDIITASAIRDTPSNTLPLVAQNLGDSDRTLLAQQETRSGSPGAPFWRREEVQPTSDNGGVPHTHAPANKAIYPGPPTWKREASKDDTAPGPPTWRRSDSDSKQANGANKPGPPTWRRSPKEVSEDQIEPLKATPTTAILNHHMVPGPPTWKA</sequence>
<feature type="signal peptide" evidence="2">
    <location>
        <begin position="1"/>
        <end position="21"/>
    </location>
</feature>
<accession>A0ABR3FBD5</accession>
<evidence type="ECO:0000313" key="3">
    <source>
        <dbReference type="EMBL" id="KAL0572616.1"/>
    </source>
</evidence>
<dbReference type="EMBL" id="JBAHYK010000606">
    <property type="protein sequence ID" value="KAL0572616.1"/>
    <property type="molecule type" value="Genomic_DNA"/>
</dbReference>
<evidence type="ECO:0000256" key="1">
    <source>
        <dbReference type="SAM" id="MobiDB-lite"/>
    </source>
</evidence>
<comment type="caution">
    <text evidence="3">The sequence shown here is derived from an EMBL/GenBank/DDBJ whole genome shotgun (WGS) entry which is preliminary data.</text>
</comment>
<evidence type="ECO:0000256" key="2">
    <source>
        <dbReference type="SAM" id="SignalP"/>
    </source>
</evidence>
<proteinExistence type="predicted"/>
<feature type="chain" id="PRO_5047405758" description="Secreted protein" evidence="2">
    <location>
        <begin position="22"/>
        <end position="193"/>
    </location>
</feature>